<dbReference type="PANTHER" id="PTHR21237">
    <property type="entry name" value="GRPE PROTEIN"/>
    <property type="match status" value="1"/>
</dbReference>
<comment type="similarity">
    <text evidence="1 3 5">Belongs to the GrpE family.</text>
</comment>
<dbReference type="Proteomes" id="UP001597369">
    <property type="component" value="Unassembled WGS sequence"/>
</dbReference>
<feature type="region of interest" description="Disordered" evidence="6">
    <location>
        <begin position="1"/>
        <end position="53"/>
    </location>
</feature>
<accession>A0ABW4WUK5</accession>
<comment type="subcellular location">
    <subcellularLocation>
        <location evidence="3">Cytoplasm</location>
    </subcellularLocation>
</comment>
<keyword evidence="3" id="KW-0963">Cytoplasm</keyword>
<dbReference type="RefSeq" id="WP_229962247.1">
    <property type="nucleotide sequence ID" value="NZ_JAJJWI010000020.1"/>
</dbReference>
<dbReference type="SUPFAM" id="SSF51064">
    <property type="entry name" value="Head domain of nucleotide exchange factor GrpE"/>
    <property type="match status" value="1"/>
</dbReference>
<reference evidence="8" key="1">
    <citation type="journal article" date="2019" name="Int. J. Syst. Evol. Microbiol.">
        <title>The Global Catalogue of Microorganisms (GCM) 10K type strain sequencing project: providing services to taxonomists for standard genome sequencing and annotation.</title>
        <authorList>
            <consortium name="The Broad Institute Genomics Platform"/>
            <consortium name="The Broad Institute Genome Sequencing Center for Infectious Disease"/>
            <person name="Wu L."/>
            <person name="Ma J."/>
        </authorList>
    </citation>
    <scope>NUCLEOTIDE SEQUENCE [LARGE SCALE GENOMIC DNA]</scope>
    <source>
        <strain evidence="8">JCM 16545</strain>
    </source>
</reference>
<dbReference type="PROSITE" id="PS01071">
    <property type="entry name" value="GRPE"/>
    <property type="match status" value="1"/>
</dbReference>
<evidence type="ECO:0000256" key="4">
    <source>
        <dbReference type="RuleBase" id="RU000639"/>
    </source>
</evidence>
<dbReference type="CDD" id="cd00446">
    <property type="entry name" value="GrpE"/>
    <property type="match status" value="1"/>
</dbReference>
<sequence length="194" mass="21967">MSDKDIKKEQEQEELQDNTVNAEANGQEEQALNKEEETETAEGTQQEDKTAAELADMKDKYVRLMAEFENFRRRTAKERIELSKTATQDLMGSLLPVLDDMERARQSIETAKDTNAVLEGLELVFHKLQHVTQQKGLKVVEINVGDNFDSDYHEAVTQVPAPSEELKGKIIDVIEKGYTLNEKVIRFAKVIIGA</sequence>
<evidence type="ECO:0000313" key="7">
    <source>
        <dbReference type="EMBL" id="MFD2065878.1"/>
    </source>
</evidence>
<evidence type="ECO:0000256" key="1">
    <source>
        <dbReference type="ARBA" id="ARBA00009054"/>
    </source>
</evidence>
<evidence type="ECO:0000256" key="6">
    <source>
        <dbReference type="SAM" id="MobiDB-lite"/>
    </source>
</evidence>
<comment type="subunit">
    <text evidence="3">Homodimer.</text>
</comment>
<protein>
    <recommendedName>
        <fullName evidence="3 4">Protein GrpE</fullName>
    </recommendedName>
    <alternativeName>
        <fullName evidence="3">HSP-70 cofactor</fullName>
    </alternativeName>
</protein>
<dbReference type="EMBL" id="JBHUHV010000011">
    <property type="protein sequence ID" value="MFD2065878.1"/>
    <property type="molecule type" value="Genomic_DNA"/>
</dbReference>
<evidence type="ECO:0000256" key="5">
    <source>
        <dbReference type="RuleBase" id="RU004478"/>
    </source>
</evidence>
<keyword evidence="3 4" id="KW-0346">Stress response</keyword>
<organism evidence="7 8">
    <name type="scientific">Pontibacter silvestris</name>
    <dbReference type="NCBI Taxonomy" id="2305183"/>
    <lineage>
        <taxon>Bacteria</taxon>
        <taxon>Pseudomonadati</taxon>
        <taxon>Bacteroidota</taxon>
        <taxon>Cytophagia</taxon>
        <taxon>Cytophagales</taxon>
        <taxon>Hymenobacteraceae</taxon>
        <taxon>Pontibacter</taxon>
    </lineage>
</organism>
<dbReference type="Gene3D" id="2.30.22.10">
    <property type="entry name" value="Head domain of nucleotide exchange factor GrpE"/>
    <property type="match status" value="1"/>
</dbReference>
<dbReference type="Pfam" id="PF01025">
    <property type="entry name" value="GrpE"/>
    <property type="match status" value="1"/>
</dbReference>
<evidence type="ECO:0000313" key="8">
    <source>
        <dbReference type="Proteomes" id="UP001597369"/>
    </source>
</evidence>
<comment type="function">
    <text evidence="3 4">Participates actively in the response to hyperosmotic and heat shock by preventing the aggregation of stress-denatured proteins, in association with DnaK and GrpE. It is the nucleotide exchange factor for DnaK and may function as a thermosensor. Unfolded proteins bind initially to DnaJ; upon interaction with the DnaJ-bound protein, DnaK hydrolyzes its bound ATP, resulting in the formation of a stable complex. GrpE releases ADP from DnaK; ATP binding to DnaK triggers the release of the substrate protein, thus completing the reaction cycle. Several rounds of ATP-dependent interactions between DnaJ, DnaK and GrpE are required for fully efficient folding.</text>
</comment>
<dbReference type="InterPro" id="IPR000740">
    <property type="entry name" value="GrpE"/>
</dbReference>
<dbReference type="InterPro" id="IPR009012">
    <property type="entry name" value="GrpE_head"/>
</dbReference>
<dbReference type="InterPro" id="IPR013805">
    <property type="entry name" value="GrpE_CC"/>
</dbReference>
<dbReference type="PRINTS" id="PR00773">
    <property type="entry name" value="GRPEPROTEIN"/>
</dbReference>
<comment type="caution">
    <text evidence="7">The sequence shown here is derived from an EMBL/GenBank/DDBJ whole genome shotgun (WGS) entry which is preliminary data.</text>
</comment>
<keyword evidence="8" id="KW-1185">Reference proteome</keyword>
<keyword evidence="2 3" id="KW-0143">Chaperone</keyword>
<feature type="compositionally biased region" description="Basic and acidic residues" evidence="6">
    <location>
        <begin position="1"/>
        <end position="10"/>
    </location>
</feature>
<gene>
    <name evidence="3" type="primary">grpE</name>
    <name evidence="7" type="ORF">ACFSKU_03220</name>
</gene>
<evidence type="ECO:0000256" key="2">
    <source>
        <dbReference type="ARBA" id="ARBA00023186"/>
    </source>
</evidence>
<dbReference type="SUPFAM" id="SSF58014">
    <property type="entry name" value="Coiled-coil domain of nucleotide exchange factor GrpE"/>
    <property type="match status" value="1"/>
</dbReference>
<dbReference type="HAMAP" id="MF_01151">
    <property type="entry name" value="GrpE"/>
    <property type="match status" value="1"/>
</dbReference>
<name>A0ABW4WUK5_9BACT</name>
<feature type="compositionally biased region" description="Polar residues" evidence="6">
    <location>
        <begin position="18"/>
        <end position="30"/>
    </location>
</feature>
<dbReference type="PANTHER" id="PTHR21237:SF23">
    <property type="entry name" value="GRPE PROTEIN HOMOLOG, MITOCHONDRIAL"/>
    <property type="match status" value="1"/>
</dbReference>
<evidence type="ECO:0000256" key="3">
    <source>
        <dbReference type="HAMAP-Rule" id="MF_01151"/>
    </source>
</evidence>
<proteinExistence type="inferred from homology"/>
<dbReference type="Gene3D" id="3.90.20.20">
    <property type="match status" value="1"/>
</dbReference>